<feature type="domain" description="Cytochrome c" evidence="10">
    <location>
        <begin position="5"/>
        <end position="98"/>
    </location>
</feature>
<evidence type="ECO:0000256" key="9">
    <source>
        <dbReference type="SAM" id="SignalP"/>
    </source>
</evidence>
<evidence type="ECO:0000256" key="8">
    <source>
        <dbReference type="PROSITE-ProRule" id="PRU00433"/>
    </source>
</evidence>
<dbReference type="InterPro" id="IPR050597">
    <property type="entry name" value="Cytochrome_c_Oxidase_Subunit"/>
</dbReference>
<organism evidence="11 12">
    <name type="scientific">Aromatoleum toluvorans</name>
    <dbReference type="NCBI Taxonomy" id="92002"/>
    <lineage>
        <taxon>Bacteria</taxon>
        <taxon>Pseudomonadati</taxon>
        <taxon>Pseudomonadota</taxon>
        <taxon>Betaproteobacteria</taxon>
        <taxon>Rhodocyclales</taxon>
        <taxon>Rhodocyclaceae</taxon>
        <taxon>Aromatoleum</taxon>
    </lineage>
</organism>
<comment type="caution">
    <text evidence="11">The sequence shown here is derived from an EMBL/GenBank/DDBJ whole genome shotgun (WGS) entry which is preliminary data.</text>
</comment>
<keyword evidence="9" id="KW-0732">Signal</keyword>
<evidence type="ECO:0000256" key="6">
    <source>
        <dbReference type="ARBA" id="ARBA00022982"/>
    </source>
</evidence>
<keyword evidence="12" id="KW-1185">Reference proteome</keyword>
<dbReference type="PANTHER" id="PTHR33751">
    <property type="entry name" value="CBB3-TYPE CYTOCHROME C OXIDASE SUBUNIT FIXP"/>
    <property type="match status" value="1"/>
</dbReference>
<gene>
    <name evidence="11" type="ORF">GPA22_13470</name>
</gene>
<evidence type="ECO:0000259" key="10">
    <source>
        <dbReference type="PROSITE" id="PS51007"/>
    </source>
</evidence>
<proteinExistence type="predicted"/>
<dbReference type="PROSITE" id="PS51007">
    <property type="entry name" value="CYTC"/>
    <property type="match status" value="2"/>
</dbReference>
<evidence type="ECO:0000256" key="5">
    <source>
        <dbReference type="ARBA" id="ARBA00022764"/>
    </source>
</evidence>
<keyword evidence="2" id="KW-0813">Transport</keyword>
<dbReference type="Gene3D" id="1.10.760.10">
    <property type="entry name" value="Cytochrome c-like domain"/>
    <property type="match status" value="2"/>
</dbReference>
<dbReference type="EMBL" id="WTVN01000019">
    <property type="protein sequence ID" value="NMG44733.1"/>
    <property type="molecule type" value="Genomic_DNA"/>
</dbReference>
<feature type="domain" description="Cytochrome c" evidence="10">
    <location>
        <begin position="109"/>
        <end position="189"/>
    </location>
</feature>
<keyword evidence="3 8" id="KW-0349">Heme</keyword>
<keyword evidence="7 8" id="KW-0408">Iron</keyword>
<evidence type="ECO:0000313" key="12">
    <source>
        <dbReference type="Proteomes" id="UP000623795"/>
    </source>
</evidence>
<keyword evidence="4 8" id="KW-0479">Metal-binding</keyword>
<dbReference type="Proteomes" id="UP000623795">
    <property type="component" value="Unassembled WGS sequence"/>
</dbReference>
<dbReference type="SUPFAM" id="SSF46626">
    <property type="entry name" value="Cytochrome c"/>
    <property type="match status" value="2"/>
</dbReference>
<accession>A0ABX1PZ55</accession>
<dbReference type="PIRSF" id="PIRSF000005">
    <property type="entry name" value="Cytochrome_c4"/>
    <property type="match status" value="1"/>
</dbReference>
<feature type="signal peptide" evidence="9">
    <location>
        <begin position="1"/>
        <end position="20"/>
    </location>
</feature>
<reference evidence="11 12" key="1">
    <citation type="submission" date="2019-12" db="EMBL/GenBank/DDBJ databases">
        <title>Comparative genomics gives insights into the taxonomy of the Azoarcus-Aromatoleum group and reveals separate origins of nif in the plant-associated Azoarcus and non-plant-associated Aromatoleum sub-groups.</title>
        <authorList>
            <person name="Lafos M."/>
            <person name="Maluk M."/>
            <person name="Batista M."/>
            <person name="Junghare M."/>
            <person name="Carmona M."/>
            <person name="Faoro H."/>
            <person name="Cruz L.M."/>
            <person name="Battistoni F."/>
            <person name="De Souza E."/>
            <person name="Pedrosa F."/>
            <person name="Chen W.-M."/>
            <person name="Poole P.S."/>
            <person name="Dixon R.A."/>
            <person name="James E.K."/>
        </authorList>
    </citation>
    <scope>NUCLEOTIDE SEQUENCE [LARGE SCALE GENOMIC DNA]</scope>
    <source>
        <strain evidence="11 12">Td21</strain>
    </source>
</reference>
<evidence type="ECO:0000256" key="7">
    <source>
        <dbReference type="ARBA" id="ARBA00023004"/>
    </source>
</evidence>
<evidence type="ECO:0000256" key="1">
    <source>
        <dbReference type="ARBA" id="ARBA00004418"/>
    </source>
</evidence>
<sequence length="193" mass="20388">MRTPIVAVAFSALFASAACAAAPDVQSLTTPCAECHGPAGVSRAAKTPHLNGQLADYLEQEIAGLADGGRATGVANHVPKTWSPADITAVAQFYAQSTAQRPAQAVDPQKVAQGNVIHGKRCAECHPDAGRRSDHDAPLMAGQDLDYMLGETRAFVSGKRKFVFLMDDAFRGLTPDELDAVAHFFASQAQVKK</sequence>
<evidence type="ECO:0000256" key="4">
    <source>
        <dbReference type="ARBA" id="ARBA00022723"/>
    </source>
</evidence>
<dbReference type="InterPro" id="IPR009056">
    <property type="entry name" value="Cyt_c-like_dom"/>
</dbReference>
<protein>
    <recommendedName>
        <fullName evidence="10">Cytochrome c domain-containing protein</fullName>
    </recommendedName>
</protein>
<evidence type="ECO:0000256" key="3">
    <source>
        <dbReference type="ARBA" id="ARBA00022617"/>
    </source>
</evidence>
<feature type="chain" id="PRO_5045971701" description="Cytochrome c domain-containing protein" evidence="9">
    <location>
        <begin position="21"/>
        <end position="193"/>
    </location>
</feature>
<dbReference type="PANTHER" id="PTHR33751:SF9">
    <property type="entry name" value="CYTOCHROME C4"/>
    <property type="match status" value="1"/>
</dbReference>
<dbReference type="InterPro" id="IPR036909">
    <property type="entry name" value="Cyt_c-like_dom_sf"/>
</dbReference>
<keyword evidence="5" id="KW-0574">Periplasm</keyword>
<dbReference type="RefSeq" id="WP_169256575.1">
    <property type="nucleotide sequence ID" value="NZ_WTVN01000019.1"/>
</dbReference>
<evidence type="ECO:0000256" key="2">
    <source>
        <dbReference type="ARBA" id="ARBA00022448"/>
    </source>
</evidence>
<name>A0ABX1PZ55_9RHOO</name>
<comment type="subcellular location">
    <subcellularLocation>
        <location evidence="1">Periplasm</location>
    </subcellularLocation>
</comment>
<evidence type="ECO:0000313" key="11">
    <source>
        <dbReference type="EMBL" id="NMG44733.1"/>
    </source>
</evidence>
<keyword evidence="6" id="KW-0249">Electron transport</keyword>
<dbReference type="InterPro" id="IPR024167">
    <property type="entry name" value="Cytochrome_c4-like"/>
</dbReference>
<dbReference type="PROSITE" id="PS51257">
    <property type="entry name" value="PROKAR_LIPOPROTEIN"/>
    <property type="match status" value="1"/>
</dbReference>